<evidence type="ECO:0000256" key="1">
    <source>
        <dbReference type="ARBA" id="ARBA00006739"/>
    </source>
</evidence>
<keyword evidence="6" id="KW-1185">Reference proteome</keyword>
<gene>
    <name evidence="5" type="ORF">FC093_19270</name>
</gene>
<evidence type="ECO:0000256" key="3">
    <source>
        <dbReference type="ARBA" id="ARBA00022679"/>
    </source>
</evidence>
<dbReference type="SUPFAM" id="SSF53448">
    <property type="entry name" value="Nucleotide-diphospho-sugar transferases"/>
    <property type="match status" value="1"/>
</dbReference>
<dbReference type="OrthoDB" id="9771846at2"/>
<dbReference type="GO" id="GO:0016757">
    <property type="term" value="F:glycosyltransferase activity"/>
    <property type="evidence" value="ECO:0007669"/>
    <property type="project" value="UniProtKB-KW"/>
</dbReference>
<evidence type="ECO:0000256" key="2">
    <source>
        <dbReference type="ARBA" id="ARBA00022676"/>
    </source>
</evidence>
<proteinExistence type="inferred from homology"/>
<dbReference type="Proteomes" id="UP000305848">
    <property type="component" value="Unassembled WGS sequence"/>
</dbReference>
<comment type="caution">
    <text evidence="5">The sequence shown here is derived from an EMBL/GenBank/DDBJ whole genome shotgun (WGS) entry which is preliminary data.</text>
</comment>
<organism evidence="5 6">
    <name type="scientific">Ilyomonas limi</name>
    <dbReference type="NCBI Taxonomy" id="2575867"/>
    <lineage>
        <taxon>Bacteria</taxon>
        <taxon>Pseudomonadati</taxon>
        <taxon>Bacteroidota</taxon>
        <taxon>Chitinophagia</taxon>
        <taxon>Chitinophagales</taxon>
        <taxon>Chitinophagaceae</taxon>
        <taxon>Ilyomonas</taxon>
    </lineage>
</organism>
<accession>A0A4U3KTP6</accession>
<evidence type="ECO:0000313" key="5">
    <source>
        <dbReference type="EMBL" id="TKK65730.1"/>
    </source>
</evidence>
<reference evidence="5 6" key="1">
    <citation type="submission" date="2019-05" db="EMBL/GenBank/DDBJ databases">
        <title>Panacibacter sp. strain 17mud1-8 Genome sequencing and assembly.</title>
        <authorList>
            <person name="Chhetri G."/>
        </authorList>
    </citation>
    <scope>NUCLEOTIDE SEQUENCE [LARGE SCALE GENOMIC DNA]</scope>
    <source>
        <strain evidence="5 6">17mud1-8</strain>
    </source>
</reference>
<evidence type="ECO:0000313" key="6">
    <source>
        <dbReference type="Proteomes" id="UP000305848"/>
    </source>
</evidence>
<dbReference type="PANTHER" id="PTHR43179">
    <property type="entry name" value="RHAMNOSYLTRANSFERASE WBBL"/>
    <property type="match status" value="1"/>
</dbReference>
<feature type="domain" description="Glycosyltransferase 2-like" evidence="4">
    <location>
        <begin position="5"/>
        <end position="179"/>
    </location>
</feature>
<dbReference type="CDD" id="cd04186">
    <property type="entry name" value="GT_2_like_c"/>
    <property type="match status" value="1"/>
</dbReference>
<dbReference type="EMBL" id="SZQL01000019">
    <property type="protein sequence ID" value="TKK65730.1"/>
    <property type="molecule type" value="Genomic_DNA"/>
</dbReference>
<evidence type="ECO:0000259" key="4">
    <source>
        <dbReference type="Pfam" id="PF00535"/>
    </source>
</evidence>
<dbReference type="InterPro" id="IPR001173">
    <property type="entry name" value="Glyco_trans_2-like"/>
</dbReference>
<dbReference type="Gene3D" id="3.90.550.10">
    <property type="entry name" value="Spore Coat Polysaccharide Biosynthesis Protein SpsA, Chain A"/>
    <property type="match status" value="1"/>
</dbReference>
<dbReference type="PANTHER" id="PTHR43179:SF12">
    <property type="entry name" value="GALACTOFURANOSYLTRANSFERASE GLFT2"/>
    <property type="match status" value="1"/>
</dbReference>
<keyword evidence="2" id="KW-0328">Glycosyltransferase</keyword>
<keyword evidence="3 5" id="KW-0808">Transferase</keyword>
<sequence length="305" mass="35234">MKSVSIITVNYNHHHLTEALLYSIFSKNTYPSVEIVVVDNGSDTNPLPAWQQQFPAVRFIRSEVNLGFAGGNNVGIKAATGDYLFLVNNDTEFTESLVEQLVHTLNIHPDCGIVSPKIRYYDTPNVLQYAGYTEMNYYTCRNRCIGQFEEDKGQYDNCTGITGFAHGAAMMIKREAIEKAGLMAENFFLYYEEMDWCEYIKRAGYTVHVNMQALIYHKESMSVGKASPLKEYFMNRNRLLFIRRNAPTLKRVSFLFYFLLVVSPRNIIQYVSHKNYRFIPILFKAITWNFTHTTNSKILGYSFNQ</sequence>
<comment type="similarity">
    <text evidence="1">Belongs to the glycosyltransferase 2 family.</text>
</comment>
<dbReference type="Pfam" id="PF00535">
    <property type="entry name" value="Glycos_transf_2"/>
    <property type="match status" value="1"/>
</dbReference>
<name>A0A4U3KTP6_9BACT</name>
<protein>
    <submittedName>
        <fullName evidence="5">Glycosyltransferase family 2 protein</fullName>
    </submittedName>
</protein>
<dbReference type="InterPro" id="IPR029044">
    <property type="entry name" value="Nucleotide-diphossugar_trans"/>
</dbReference>
<dbReference type="AlphaFoldDB" id="A0A4U3KTP6"/>